<dbReference type="SMART" id="SM00342">
    <property type="entry name" value="HTH_ARAC"/>
    <property type="match status" value="1"/>
</dbReference>
<evidence type="ECO:0000256" key="7">
    <source>
        <dbReference type="ARBA" id="ARBA00023125"/>
    </source>
</evidence>
<dbReference type="Pfam" id="PF00072">
    <property type="entry name" value="Response_reg"/>
    <property type="match status" value="1"/>
</dbReference>
<keyword evidence="6" id="KW-0805">Transcription regulation</keyword>
<dbReference type="RefSeq" id="WP_193735312.1">
    <property type="nucleotide sequence ID" value="NZ_CP063304.1"/>
</dbReference>
<evidence type="ECO:0000259" key="11">
    <source>
        <dbReference type="PROSITE" id="PS01124"/>
    </source>
</evidence>
<dbReference type="InterPro" id="IPR011006">
    <property type="entry name" value="CheY-like_superfamily"/>
</dbReference>
<dbReference type="Proteomes" id="UP000593601">
    <property type="component" value="Chromosome"/>
</dbReference>
<keyword evidence="8" id="KW-0804">Transcription</keyword>
<dbReference type="GO" id="GO:0005737">
    <property type="term" value="C:cytoplasm"/>
    <property type="evidence" value="ECO:0007669"/>
    <property type="project" value="UniProtKB-SubCell"/>
</dbReference>
<dbReference type="SUPFAM" id="SSF52172">
    <property type="entry name" value="CheY-like"/>
    <property type="match status" value="1"/>
</dbReference>
<evidence type="ECO:0000256" key="5">
    <source>
        <dbReference type="ARBA" id="ARBA00023012"/>
    </source>
</evidence>
<dbReference type="GO" id="GO:0043565">
    <property type="term" value="F:sequence-specific DNA binding"/>
    <property type="evidence" value="ECO:0007669"/>
    <property type="project" value="InterPro"/>
</dbReference>
<dbReference type="PANTHER" id="PTHR42713">
    <property type="entry name" value="HISTIDINE KINASE-RELATED"/>
    <property type="match status" value="1"/>
</dbReference>
<dbReference type="Gene3D" id="1.10.10.60">
    <property type="entry name" value="Homeodomain-like"/>
    <property type="match status" value="2"/>
</dbReference>
<keyword evidence="5" id="KW-0902">Two-component regulatory system</keyword>
<dbReference type="InterPro" id="IPR009057">
    <property type="entry name" value="Homeodomain-like_sf"/>
</dbReference>
<dbReference type="PANTHER" id="PTHR42713:SF3">
    <property type="entry name" value="TRANSCRIPTIONAL REGULATORY PROTEIN HPTR"/>
    <property type="match status" value="1"/>
</dbReference>
<dbReference type="EMBL" id="CP063304">
    <property type="protein sequence ID" value="QOV18952.1"/>
    <property type="molecule type" value="Genomic_DNA"/>
</dbReference>
<comment type="subcellular location">
    <subcellularLocation>
        <location evidence="1">Cytoplasm</location>
    </subcellularLocation>
</comment>
<evidence type="ECO:0000313" key="14">
    <source>
        <dbReference type="Proteomes" id="UP000593601"/>
    </source>
</evidence>
<dbReference type="InterPro" id="IPR018062">
    <property type="entry name" value="HTH_AraC-typ_CS"/>
</dbReference>
<dbReference type="InterPro" id="IPR051552">
    <property type="entry name" value="HptR"/>
</dbReference>
<evidence type="ECO:0000259" key="12">
    <source>
        <dbReference type="PROSITE" id="PS50110"/>
    </source>
</evidence>
<keyword evidence="3" id="KW-0963">Cytoplasm</keyword>
<keyword evidence="4 10" id="KW-0597">Phosphoprotein</keyword>
<gene>
    <name evidence="13" type="ORF">INP51_13345</name>
</gene>
<dbReference type="CDD" id="cd17536">
    <property type="entry name" value="REC_YesN-like"/>
    <property type="match status" value="1"/>
</dbReference>
<dbReference type="InterPro" id="IPR018060">
    <property type="entry name" value="HTH_AraC"/>
</dbReference>
<protein>
    <recommendedName>
        <fullName evidence="2">Stage 0 sporulation protein A homolog</fullName>
    </recommendedName>
</protein>
<evidence type="ECO:0000256" key="2">
    <source>
        <dbReference type="ARBA" id="ARBA00018672"/>
    </source>
</evidence>
<dbReference type="Pfam" id="PF12833">
    <property type="entry name" value="HTH_18"/>
    <property type="match status" value="1"/>
</dbReference>
<evidence type="ECO:0000256" key="6">
    <source>
        <dbReference type="ARBA" id="ARBA00023015"/>
    </source>
</evidence>
<keyword evidence="7" id="KW-0238">DNA-binding</keyword>
<comment type="function">
    <text evidence="9">May play the central regulatory role in sporulation. It may be an element of the effector pathway responsible for the activation of sporulation genes in response to nutritional stress. Spo0A may act in concert with spo0H (a sigma factor) to control the expression of some genes that are critical to the sporulation process.</text>
</comment>
<dbReference type="PROSITE" id="PS00041">
    <property type="entry name" value="HTH_ARAC_FAMILY_1"/>
    <property type="match status" value="1"/>
</dbReference>
<evidence type="ECO:0000256" key="8">
    <source>
        <dbReference type="ARBA" id="ARBA00023163"/>
    </source>
</evidence>
<evidence type="ECO:0000256" key="10">
    <source>
        <dbReference type="PROSITE-ProRule" id="PRU00169"/>
    </source>
</evidence>
<organism evidence="13 14">
    <name type="scientific">Blautia liquoris</name>
    <dbReference type="NCBI Taxonomy" id="2779518"/>
    <lineage>
        <taxon>Bacteria</taxon>
        <taxon>Bacillati</taxon>
        <taxon>Bacillota</taxon>
        <taxon>Clostridia</taxon>
        <taxon>Lachnospirales</taxon>
        <taxon>Lachnospiraceae</taxon>
        <taxon>Blautia</taxon>
    </lineage>
</organism>
<dbReference type="InterPro" id="IPR001789">
    <property type="entry name" value="Sig_transdc_resp-reg_receiver"/>
</dbReference>
<dbReference type="GO" id="GO:0000160">
    <property type="term" value="P:phosphorelay signal transduction system"/>
    <property type="evidence" value="ECO:0007669"/>
    <property type="project" value="UniProtKB-KW"/>
</dbReference>
<dbReference type="GO" id="GO:0003700">
    <property type="term" value="F:DNA-binding transcription factor activity"/>
    <property type="evidence" value="ECO:0007669"/>
    <property type="project" value="InterPro"/>
</dbReference>
<proteinExistence type="predicted"/>
<sequence>MSENNLLFTAIIVDDEPSLLNGLKDSINWAQFHIDVIALASNGKDALKLIIENEPDIAIIDIRMPQMSGLEVIQAAKDAQMTTDFIILSGYDDFSYAKSAIRLGAKAYLLKPLNTDEFYNELFRICSKRIRSREADGSKGKLVYSESQNITFLRNIIDGKVLESGSIHQILLASGLKLADSFCYVLALSYESDLPQSKLDKTIYELNSHFRFERQKFWKYDDHKIIAIFNTSNTTPLQSAMKCLNLITEKDLPMPRIGVGDTVSGLSECSYSYNRALMALTYELYDRDCRIFTYEIICTVPPKITLSDIDYLPLVQAIVKKDLDGIESYCDQFVEKLLYVPMPPPNYVFSLCYAFFHLVENELSSFTKRELPRTADANELYQFRQLSLIRQWMVKSFTELSNYIDSVYGYSKILPAVFSRDDVVENTDDKIIKTAICYISQNIHQQLKVQDIAKQVHLSPSYFAIYFKNKTNVNFRTYLLWKKMEYARLRLMDPDSAINDIAYELGYGDSRSFSRAFKNINGISPSAFQEREGNKAKR</sequence>
<dbReference type="SUPFAM" id="SSF46689">
    <property type="entry name" value="Homeodomain-like"/>
    <property type="match status" value="2"/>
</dbReference>
<evidence type="ECO:0000313" key="13">
    <source>
        <dbReference type="EMBL" id="QOV18952.1"/>
    </source>
</evidence>
<evidence type="ECO:0000256" key="4">
    <source>
        <dbReference type="ARBA" id="ARBA00022553"/>
    </source>
</evidence>
<evidence type="ECO:0000256" key="1">
    <source>
        <dbReference type="ARBA" id="ARBA00004496"/>
    </source>
</evidence>
<feature type="domain" description="Response regulatory" evidence="12">
    <location>
        <begin position="9"/>
        <end position="126"/>
    </location>
</feature>
<evidence type="ECO:0000256" key="9">
    <source>
        <dbReference type="ARBA" id="ARBA00024867"/>
    </source>
</evidence>
<evidence type="ECO:0000256" key="3">
    <source>
        <dbReference type="ARBA" id="ARBA00022490"/>
    </source>
</evidence>
<dbReference type="KEGG" id="bliq:INP51_13345"/>
<dbReference type="PROSITE" id="PS01124">
    <property type="entry name" value="HTH_ARAC_FAMILY_2"/>
    <property type="match status" value="1"/>
</dbReference>
<dbReference type="PRINTS" id="PR00032">
    <property type="entry name" value="HTHARAC"/>
</dbReference>
<dbReference type="PROSITE" id="PS50110">
    <property type="entry name" value="RESPONSE_REGULATORY"/>
    <property type="match status" value="1"/>
</dbReference>
<dbReference type="SMART" id="SM00448">
    <property type="entry name" value="REC"/>
    <property type="match status" value="1"/>
</dbReference>
<dbReference type="AlphaFoldDB" id="A0A7M2RHV1"/>
<feature type="modified residue" description="4-aspartylphosphate" evidence="10">
    <location>
        <position position="61"/>
    </location>
</feature>
<keyword evidence="14" id="KW-1185">Reference proteome</keyword>
<name>A0A7M2RHV1_9FIRM</name>
<feature type="domain" description="HTH araC/xylS-type" evidence="11">
    <location>
        <begin position="433"/>
        <end position="531"/>
    </location>
</feature>
<dbReference type="Gene3D" id="3.40.50.2300">
    <property type="match status" value="1"/>
</dbReference>
<dbReference type="InterPro" id="IPR020449">
    <property type="entry name" value="Tscrpt_reg_AraC-type_HTH"/>
</dbReference>
<reference evidence="13 14" key="1">
    <citation type="submission" date="2020-10" db="EMBL/GenBank/DDBJ databases">
        <title>Blautia liquoris sp.nov., isolated from the mud in a fermentation cellar used for the production of Chinese strong-flavoured liquor.</title>
        <authorList>
            <person name="Lu L."/>
        </authorList>
    </citation>
    <scope>NUCLEOTIDE SEQUENCE [LARGE SCALE GENOMIC DNA]</scope>
    <source>
        <strain evidence="13 14">LZLJ-3</strain>
    </source>
</reference>
<accession>A0A7M2RHV1</accession>